<dbReference type="Pfam" id="PF03358">
    <property type="entry name" value="FMN_red"/>
    <property type="match status" value="1"/>
</dbReference>
<name>A0A9X4AKJ8_9BACI</name>
<dbReference type="AlphaFoldDB" id="A0A9X4AKJ8"/>
<dbReference type="Gene3D" id="3.40.50.360">
    <property type="match status" value="1"/>
</dbReference>
<dbReference type="Proteomes" id="UP001145050">
    <property type="component" value="Unassembled WGS sequence"/>
</dbReference>
<evidence type="ECO:0000313" key="6">
    <source>
        <dbReference type="Proteomes" id="UP001145050"/>
    </source>
</evidence>
<keyword evidence="1" id="KW-0285">Flavoprotein</keyword>
<proteinExistence type="predicted"/>
<evidence type="ECO:0000256" key="3">
    <source>
        <dbReference type="ARBA" id="ARBA00023002"/>
    </source>
</evidence>
<accession>A0A9X4AKJ8</accession>
<evidence type="ECO:0000256" key="1">
    <source>
        <dbReference type="ARBA" id="ARBA00022630"/>
    </source>
</evidence>
<dbReference type="PANTHER" id="PTHR43408">
    <property type="entry name" value="FMN REDUCTASE (NADPH)"/>
    <property type="match status" value="1"/>
</dbReference>
<protein>
    <submittedName>
        <fullName evidence="5">NAD(P)H-dependent oxidoreductase</fullName>
    </submittedName>
</protein>
<dbReference type="SUPFAM" id="SSF52218">
    <property type="entry name" value="Flavoproteins"/>
    <property type="match status" value="1"/>
</dbReference>
<keyword evidence="2" id="KW-0288">FMN</keyword>
<gene>
    <name evidence="5" type="ORF">NC797_01470</name>
</gene>
<reference evidence="5" key="1">
    <citation type="submission" date="2022-06" db="EMBL/GenBank/DDBJ databases">
        <title>Aquibacillus sp. a new bacterium isolated from soil saline samples.</title>
        <authorList>
            <person name="Galisteo C."/>
            <person name="De La Haba R."/>
            <person name="Sanchez-Porro C."/>
            <person name="Ventosa A."/>
        </authorList>
    </citation>
    <scope>NUCLEOTIDE SEQUENCE</scope>
    <source>
        <strain evidence="5">3ASR75-11</strain>
    </source>
</reference>
<dbReference type="RefSeq" id="WP_272434837.1">
    <property type="nucleotide sequence ID" value="NZ_JAMQKB010000001.1"/>
</dbReference>
<keyword evidence="3" id="KW-0560">Oxidoreductase</keyword>
<dbReference type="PANTHER" id="PTHR43408:SF2">
    <property type="entry name" value="FMN REDUCTASE (NADPH)"/>
    <property type="match status" value="1"/>
</dbReference>
<sequence>MKIVGISGSLTPRSKTFITVEKALNFAEKSEHNVETELINLRDYHLQFCDGRDPSTYEGDTKQLIDKIVEADALIVGSPIYRGSISGALKNVFDLIPNDSLRGKVIGFIATGGTYHHYLAIEHQLKPLAGYFKAHVIPGNVYAHNQHFENKQLVDKEIITRLKELGETVVTFHDRLNREAVGAHQPSIPRKSLLDS</sequence>
<evidence type="ECO:0000259" key="4">
    <source>
        <dbReference type="Pfam" id="PF03358"/>
    </source>
</evidence>
<organism evidence="5 6">
    <name type="scientific">Terrihalobacillus insolitus</name>
    <dbReference type="NCBI Taxonomy" id="2950438"/>
    <lineage>
        <taxon>Bacteria</taxon>
        <taxon>Bacillati</taxon>
        <taxon>Bacillota</taxon>
        <taxon>Bacilli</taxon>
        <taxon>Bacillales</taxon>
        <taxon>Bacillaceae</taxon>
        <taxon>Terrihalobacillus</taxon>
    </lineage>
</organism>
<dbReference type="GO" id="GO:0016491">
    <property type="term" value="F:oxidoreductase activity"/>
    <property type="evidence" value="ECO:0007669"/>
    <property type="project" value="UniProtKB-KW"/>
</dbReference>
<keyword evidence="6" id="KW-1185">Reference proteome</keyword>
<dbReference type="InterPro" id="IPR005025">
    <property type="entry name" value="FMN_Rdtase-like_dom"/>
</dbReference>
<comment type="caution">
    <text evidence="5">The sequence shown here is derived from an EMBL/GenBank/DDBJ whole genome shotgun (WGS) entry which is preliminary data.</text>
</comment>
<dbReference type="EMBL" id="JAMQKB010000001">
    <property type="protein sequence ID" value="MDC3423176.1"/>
    <property type="molecule type" value="Genomic_DNA"/>
</dbReference>
<dbReference type="InterPro" id="IPR029039">
    <property type="entry name" value="Flavoprotein-like_sf"/>
</dbReference>
<evidence type="ECO:0000313" key="5">
    <source>
        <dbReference type="EMBL" id="MDC3423176.1"/>
    </source>
</evidence>
<evidence type="ECO:0000256" key="2">
    <source>
        <dbReference type="ARBA" id="ARBA00022643"/>
    </source>
</evidence>
<feature type="domain" description="NADPH-dependent FMN reductase-like" evidence="4">
    <location>
        <begin position="1"/>
        <end position="146"/>
    </location>
</feature>
<dbReference type="InterPro" id="IPR051814">
    <property type="entry name" value="NAD(P)H-dep_FMN_reductase"/>
</dbReference>